<organism evidence="1 2">
    <name type="scientific">Colletotrichum spaethianum</name>
    <dbReference type="NCBI Taxonomy" id="700344"/>
    <lineage>
        <taxon>Eukaryota</taxon>
        <taxon>Fungi</taxon>
        <taxon>Dikarya</taxon>
        <taxon>Ascomycota</taxon>
        <taxon>Pezizomycotina</taxon>
        <taxon>Sordariomycetes</taxon>
        <taxon>Hypocreomycetidae</taxon>
        <taxon>Glomerellales</taxon>
        <taxon>Glomerellaceae</taxon>
        <taxon>Colletotrichum</taxon>
        <taxon>Colletotrichum spaethianum species complex</taxon>
    </lineage>
</organism>
<evidence type="ECO:0000313" key="1">
    <source>
        <dbReference type="EMBL" id="GKT40656.1"/>
    </source>
</evidence>
<evidence type="ECO:0000313" key="2">
    <source>
        <dbReference type="Proteomes" id="UP001055115"/>
    </source>
</evidence>
<keyword evidence="2" id="KW-1185">Reference proteome</keyword>
<gene>
    <name evidence="1" type="ORF">ColSpa_00837</name>
</gene>
<proteinExistence type="predicted"/>
<dbReference type="RefSeq" id="XP_049123006.1">
    <property type="nucleotide sequence ID" value="XM_049267049.1"/>
</dbReference>
<reference evidence="1 2" key="1">
    <citation type="submission" date="2022-03" db="EMBL/GenBank/DDBJ databases">
        <title>Genome data of Colletotrichum spp.</title>
        <authorList>
            <person name="Utami Y.D."/>
            <person name="Hiruma K."/>
        </authorList>
    </citation>
    <scope>NUCLEOTIDE SEQUENCE [LARGE SCALE GENOMIC DNA]</scope>
    <source>
        <strain evidence="1 2">MAFF 239500</strain>
    </source>
</reference>
<dbReference type="GeneID" id="73321639"/>
<sequence>MALVRGEIQIRHALQAQTAVRLRGGKPSQIDTQTTVPLLLSVDTSSGFNGDSTAPSLDIFVVPPTFSEGLAIRRHRFIVVCLWGEDRYMYTAETTPMPQPTRAKVLGFPIVLTGFRIFEGQDRYTSERGLQG</sequence>
<dbReference type="EMBL" id="BQXU01000001">
    <property type="protein sequence ID" value="GKT40656.1"/>
    <property type="molecule type" value="Genomic_DNA"/>
</dbReference>
<dbReference type="Proteomes" id="UP001055115">
    <property type="component" value="Unassembled WGS sequence"/>
</dbReference>
<name>A0AA37P4A2_9PEZI</name>
<dbReference type="AlphaFoldDB" id="A0AA37P4A2"/>
<comment type="caution">
    <text evidence="1">The sequence shown here is derived from an EMBL/GenBank/DDBJ whole genome shotgun (WGS) entry which is preliminary data.</text>
</comment>
<accession>A0AA37P4A2</accession>
<protein>
    <submittedName>
        <fullName evidence="1">Uncharacterized protein</fullName>
    </submittedName>
</protein>